<evidence type="ECO:0000313" key="4">
    <source>
        <dbReference type="EMBL" id="RVV97352.1"/>
    </source>
</evidence>
<dbReference type="Proteomes" id="UP000285908">
    <property type="component" value="Unassembled WGS sequence"/>
</dbReference>
<sequence length="297" mass="30343">MSTEAVSPRFAALDTWPVADVTTALVESQLGAAALVRAAQPCLAAAADAAAARLGDGAGRIVYCGAGASGRLAVQDGVELHPTYNWPHDRLVYLMAGGEPALVRSVEGAEDATGVAEEIDAMDLGPADVLIAVAASGRTPYAVAAADAARARGALTIGVMNNEGAPLAAACDHAIELPTGGEVVAGSTRMAAGTAQKIALNVLSTAVMVRLGRTYGNLMSDLASSNIKLEKRRLSILRSIVDAPEDAARAALTRAGGDIKTAALVLRGLDPAEASTRLEAARGRLRTALETLDRERA</sequence>
<organism evidence="4 5">
    <name type="scientific">Mesobaculum littorinae</name>
    <dbReference type="NCBI Taxonomy" id="2486419"/>
    <lineage>
        <taxon>Bacteria</taxon>
        <taxon>Pseudomonadati</taxon>
        <taxon>Pseudomonadota</taxon>
        <taxon>Alphaproteobacteria</taxon>
        <taxon>Rhodobacterales</taxon>
        <taxon>Roseobacteraceae</taxon>
        <taxon>Mesobaculum</taxon>
    </lineage>
</organism>
<proteinExistence type="predicted"/>
<protein>
    <submittedName>
        <fullName evidence="4">N-acetylmuramic acid 6-phosphate etherase</fullName>
    </submittedName>
</protein>
<dbReference type="InterPro" id="IPR046348">
    <property type="entry name" value="SIS_dom_sf"/>
</dbReference>
<dbReference type="Gene3D" id="3.40.50.10490">
    <property type="entry name" value="Glucose-6-phosphate isomerase like protein, domain 1"/>
    <property type="match status" value="1"/>
</dbReference>
<dbReference type="InterPro" id="IPR040190">
    <property type="entry name" value="MURQ/GCKR"/>
</dbReference>
<evidence type="ECO:0000259" key="3">
    <source>
        <dbReference type="PROSITE" id="PS51464"/>
    </source>
</evidence>
<keyword evidence="1" id="KW-0456">Lyase</keyword>
<dbReference type="PANTHER" id="PTHR10088">
    <property type="entry name" value="GLUCOKINASE REGULATORY PROTEIN"/>
    <property type="match status" value="1"/>
</dbReference>
<reference evidence="4 5" key="1">
    <citation type="submission" date="2018-11" db="EMBL/GenBank/DDBJ databases">
        <title>Mesobaculum littorinae gen. nov., sp. nov., isolated from Littorina scabra that represents a novel genus of the order Rhodobacteraceae.</title>
        <authorList>
            <person name="Li F."/>
        </authorList>
    </citation>
    <scope>NUCLEOTIDE SEQUENCE [LARGE SCALE GENOMIC DNA]</scope>
    <source>
        <strain evidence="4 5">M0103</strain>
    </source>
</reference>
<dbReference type="PROSITE" id="PS51464">
    <property type="entry name" value="SIS"/>
    <property type="match status" value="1"/>
</dbReference>
<keyword evidence="5" id="KW-1185">Reference proteome</keyword>
<dbReference type="InterPro" id="IPR001347">
    <property type="entry name" value="SIS_dom"/>
</dbReference>
<name>A0A438AFA4_9RHOB</name>
<dbReference type="InterPro" id="IPR005488">
    <property type="entry name" value="Etherase_MurQ"/>
</dbReference>
<comment type="caution">
    <text evidence="4">The sequence shown here is derived from an EMBL/GenBank/DDBJ whole genome shotgun (WGS) entry which is preliminary data.</text>
</comment>
<evidence type="ECO:0000256" key="1">
    <source>
        <dbReference type="ARBA" id="ARBA00023239"/>
    </source>
</evidence>
<dbReference type="PANTHER" id="PTHR10088:SF4">
    <property type="entry name" value="GLUCOKINASE REGULATORY PROTEIN"/>
    <property type="match status" value="1"/>
</dbReference>
<dbReference type="GO" id="GO:0009254">
    <property type="term" value="P:peptidoglycan turnover"/>
    <property type="evidence" value="ECO:0007669"/>
    <property type="project" value="TreeGrafter"/>
</dbReference>
<dbReference type="GO" id="GO:0016835">
    <property type="term" value="F:carbon-oxygen lyase activity"/>
    <property type="evidence" value="ECO:0007669"/>
    <property type="project" value="InterPro"/>
</dbReference>
<dbReference type="GO" id="GO:0097367">
    <property type="term" value="F:carbohydrate derivative binding"/>
    <property type="evidence" value="ECO:0007669"/>
    <property type="project" value="InterPro"/>
</dbReference>
<gene>
    <name evidence="4" type="ORF">EKE94_12355</name>
</gene>
<dbReference type="RefSeq" id="WP_127906948.1">
    <property type="nucleotide sequence ID" value="NZ_RQXX01000004.1"/>
</dbReference>
<dbReference type="OrthoDB" id="9813395at2"/>
<dbReference type="EMBL" id="RQXX01000004">
    <property type="protein sequence ID" value="RVV97352.1"/>
    <property type="molecule type" value="Genomic_DNA"/>
</dbReference>
<dbReference type="GO" id="GO:0016803">
    <property type="term" value="F:ether hydrolase activity"/>
    <property type="evidence" value="ECO:0007669"/>
    <property type="project" value="TreeGrafter"/>
</dbReference>
<feature type="domain" description="SIS" evidence="3">
    <location>
        <begin position="50"/>
        <end position="213"/>
    </location>
</feature>
<dbReference type="NCBIfam" id="NF003915">
    <property type="entry name" value="PRK05441.1"/>
    <property type="match status" value="1"/>
</dbReference>
<dbReference type="AlphaFoldDB" id="A0A438AFA4"/>
<dbReference type="CDD" id="cd05007">
    <property type="entry name" value="SIS_Etherase"/>
    <property type="match status" value="1"/>
</dbReference>
<keyword evidence="2" id="KW-0119">Carbohydrate metabolism</keyword>
<dbReference type="GO" id="GO:0046348">
    <property type="term" value="P:amino sugar catabolic process"/>
    <property type="evidence" value="ECO:0007669"/>
    <property type="project" value="InterPro"/>
</dbReference>
<evidence type="ECO:0000256" key="2">
    <source>
        <dbReference type="ARBA" id="ARBA00023277"/>
    </source>
</evidence>
<accession>A0A438AFA4</accession>
<evidence type="ECO:0000313" key="5">
    <source>
        <dbReference type="Proteomes" id="UP000285908"/>
    </source>
</evidence>
<dbReference type="Pfam" id="PF22645">
    <property type="entry name" value="GKRP_SIS_N"/>
    <property type="match status" value="1"/>
</dbReference>
<dbReference type="Gene3D" id="1.10.8.1080">
    <property type="match status" value="1"/>
</dbReference>
<dbReference type="SUPFAM" id="SSF53697">
    <property type="entry name" value="SIS domain"/>
    <property type="match status" value="1"/>
</dbReference>